<evidence type="ECO:0000256" key="3">
    <source>
        <dbReference type="ARBA" id="ARBA00022741"/>
    </source>
</evidence>
<dbReference type="InterPro" id="IPR051087">
    <property type="entry name" value="Mitochondrial_ACSM"/>
</dbReference>
<dbReference type="Gene3D" id="2.60.120.10">
    <property type="entry name" value="Jelly Rolls"/>
    <property type="match status" value="1"/>
</dbReference>
<feature type="non-terminal residue" evidence="6">
    <location>
        <position position="754"/>
    </location>
</feature>
<dbReference type="SMART" id="SM00530">
    <property type="entry name" value="HTH_XRE"/>
    <property type="match status" value="1"/>
</dbReference>
<dbReference type="InterPro" id="IPR045851">
    <property type="entry name" value="AMP-bd_C_sf"/>
</dbReference>
<dbReference type="SUPFAM" id="SSF47413">
    <property type="entry name" value="lambda repressor-like DNA-binding domains"/>
    <property type="match status" value="1"/>
</dbReference>
<sequence length="754" mass="84955">MQEQLKEVAERIKNMREILGISRGTMARNTGVSREEYVAYEAGEKDFSFTFIYKCAKCFNVDPTDLLKGSSPTLTSYAVTRKGGGLPITRVKGLVYKNLAALFKNKIAEPFWVKIPYSEEDLVKPKLSTHYGQEFDIVIKGTIEALIGTHKEILHEGDSIYYNSSTPHGLTAINGEDAEIYAVVLNAGESSEIIQVENAQHKAAQRHKNTLGIYKNFIETKEDEDGNLLDISFKNEERFNFAFDIVDVLAEKCPDKLAMLHVSREKEERRFTFREISEYSSRTANYFKSLGIKKGDRVMLVLKRHYQFWFSILALHKLGAVVIPATNLLVEHDFDYRFKAAGVRAIVCTGDGDVAHQVDLAIQDCGMDLMKIIVGAPREGWHDFNAEMPLHSAEFARTADSACGSDTMLMFFTSGTTGYPKIATHNHKYPLGHYITAEYWQNVNPDGLHLTISDTGWGKALWGKIYGQWLCEAAIFVYDFDRFNADDILPMFKKYNITTFCAPPTMYRFFIKEDLSKYDLSSIEYATVAGEALNPEVYEQWKKATGLKLMEGFGQTETTLVIGNLRGATPKPGSMGKPSPLYDVDIVLSDGTSAGIGETGEVVIRTDRNMPCGLFSGYHNAPELNEEAWKDGVYHLCDTAWRDEDGYFWYVGRVDDVIKSSGYRIGPFEIESVMMELPYVLECAVTPAPDPIRGQVVKATVVLTKGTQPSEELKKEIQNYVKTHTAPYKYPRIVEFIDEMPKTISGKIRRVALR</sequence>
<dbReference type="PANTHER" id="PTHR43605">
    <property type="entry name" value="ACYL-COENZYME A SYNTHETASE"/>
    <property type="match status" value="1"/>
</dbReference>
<dbReference type="Pfam" id="PF12844">
    <property type="entry name" value="HTH_19"/>
    <property type="match status" value="1"/>
</dbReference>
<proteinExistence type="inferred from homology"/>
<dbReference type="GO" id="GO:0006633">
    <property type="term" value="P:fatty acid biosynthetic process"/>
    <property type="evidence" value="ECO:0007669"/>
    <property type="project" value="TreeGrafter"/>
</dbReference>
<reference evidence="6" key="2">
    <citation type="journal article" date="2021" name="PeerJ">
        <title>Extensive microbial diversity within the chicken gut microbiome revealed by metagenomics and culture.</title>
        <authorList>
            <person name="Gilroy R."/>
            <person name="Ravi A."/>
            <person name="Getino M."/>
            <person name="Pursley I."/>
            <person name="Horton D.L."/>
            <person name="Alikhan N.F."/>
            <person name="Baker D."/>
            <person name="Gharbi K."/>
            <person name="Hall N."/>
            <person name="Watson M."/>
            <person name="Adriaenssens E.M."/>
            <person name="Foster-Nyarko E."/>
            <person name="Jarju S."/>
            <person name="Secka A."/>
            <person name="Antonio M."/>
            <person name="Oren A."/>
            <person name="Chaudhuri R.R."/>
            <person name="La Ragione R."/>
            <person name="Hildebrand F."/>
            <person name="Pallen M.J."/>
        </authorList>
    </citation>
    <scope>NUCLEOTIDE SEQUENCE</scope>
    <source>
        <strain evidence="6">ChiSjej4B22-9803</strain>
    </source>
</reference>
<keyword evidence="4" id="KW-0067">ATP-binding</keyword>
<dbReference type="EMBL" id="DVND01000013">
    <property type="protein sequence ID" value="HIU47842.1"/>
    <property type="molecule type" value="Genomic_DNA"/>
</dbReference>
<dbReference type="PROSITE" id="PS50943">
    <property type="entry name" value="HTH_CROC1"/>
    <property type="match status" value="1"/>
</dbReference>
<dbReference type="Gene3D" id="1.10.260.40">
    <property type="entry name" value="lambda repressor-like DNA-binding domains"/>
    <property type="match status" value="1"/>
</dbReference>
<dbReference type="CDD" id="cd00093">
    <property type="entry name" value="HTH_XRE"/>
    <property type="match status" value="1"/>
</dbReference>
<dbReference type="AlphaFoldDB" id="A0A9D1S612"/>
<name>A0A9D1S612_9FIRM</name>
<comment type="similarity">
    <text evidence="1">Belongs to the ATP-dependent AMP-binding enzyme family.</text>
</comment>
<dbReference type="InterPro" id="IPR042099">
    <property type="entry name" value="ANL_N_sf"/>
</dbReference>
<accession>A0A9D1S612</accession>
<dbReference type="Proteomes" id="UP000824111">
    <property type="component" value="Unassembled WGS sequence"/>
</dbReference>
<reference evidence="6" key="1">
    <citation type="submission" date="2020-10" db="EMBL/GenBank/DDBJ databases">
        <authorList>
            <person name="Gilroy R."/>
        </authorList>
    </citation>
    <scope>NUCLEOTIDE SEQUENCE</scope>
    <source>
        <strain evidence="6">ChiSjej4B22-9803</strain>
    </source>
</reference>
<dbReference type="GO" id="GO:0016405">
    <property type="term" value="F:CoA-ligase activity"/>
    <property type="evidence" value="ECO:0007669"/>
    <property type="project" value="UniProtKB-ARBA"/>
</dbReference>
<dbReference type="InterPro" id="IPR001387">
    <property type="entry name" value="Cro/C1-type_HTH"/>
</dbReference>
<dbReference type="Pfam" id="PF00501">
    <property type="entry name" value="AMP-binding"/>
    <property type="match status" value="1"/>
</dbReference>
<dbReference type="SUPFAM" id="SSF51182">
    <property type="entry name" value="RmlC-like cupins"/>
    <property type="match status" value="1"/>
</dbReference>
<dbReference type="InterPro" id="IPR011051">
    <property type="entry name" value="RmlC_Cupin_sf"/>
</dbReference>
<dbReference type="InterPro" id="IPR013096">
    <property type="entry name" value="Cupin_2"/>
</dbReference>
<comment type="caution">
    <text evidence="6">The sequence shown here is derived from an EMBL/GenBank/DDBJ whole genome shotgun (WGS) entry which is preliminary data.</text>
</comment>
<gene>
    <name evidence="6" type="ORF">IAB04_00600</name>
</gene>
<evidence type="ECO:0000256" key="1">
    <source>
        <dbReference type="ARBA" id="ARBA00006432"/>
    </source>
</evidence>
<dbReference type="GO" id="GO:0015645">
    <property type="term" value="F:fatty acid ligase activity"/>
    <property type="evidence" value="ECO:0007669"/>
    <property type="project" value="TreeGrafter"/>
</dbReference>
<dbReference type="InterPro" id="IPR025110">
    <property type="entry name" value="AMP-bd_C"/>
</dbReference>
<dbReference type="Pfam" id="PF13193">
    <property type="entry name" value="AMP-binding_C"/>
    <property type="match status" value="1"/>
</dbReference>
<dbReference type="GO" id="GO:0004321">
    <property type="term" value="F:fatty-acyl-CoA synthase activity"/>
    <property type="evidence" value="ECO:0007669"/>
    <property type="project" value="TreeGrafter"/>
</dbReference>
<organism evidence="6 7">
    <name type="scientific">Candidatus Avimonoglobus intestinipullorum</name>
    <dbReference type="NCBI Taxonomy" id="2840699"/>
    <lineage>
        <taxon>Bacteria</taxon>
        <taxon>Bacillati</taxon>
        <taxon>Bacillota</taxon>
        <taxon>Clostridia</taxon>
        <taxon>Eubacteriales</taxon>
        <taxon>Candidatus Avimonoglobus</taxon>
    </lineage>
</organism>
<dbReference type="SUPFAM" id="SSF56801">
    <property type="entry name" value="Acetyl-CoA synthetase-like"/>
    <property type="match status" value="1"/>
</dbReference>
<keyword evidence="3" id="KW-0547">Nucleotide-binding</keyword>
<protein>
    <submittedName>
        <fullName evidence="6">AMP-binding protein</fullName>
    </submittedName>
</protein>
<dbReference type="InterPro" id="IPR014710">
    <property type="entry name" value="RmlC-like_jellyroll"/>
</dbReference>
<dbReference type="InterPro" id="IPR020845">
    <property type="entry name" value="AMP-binding_CS"/>
</dbReference>
<dbReference type="Gene3D" id="3.30.300.30">
    <property type="match status" value="1"/>
</dbReference>
<dbReference type="Gene3D" id="3.40.50.12780">
    <property type="entry name" value="N-terminal domain of ligase-like"/>
    <property type="match status" value="1"/>
</dbReference>
<feature type="domain" description="HTH cro/C1-type" evidence="5">
    <location>
        <begin position="12"/>
        <end position="66"/>
    </location>
</feature>
<dbReference type="GO" id="GO:0003677">
    <property type="term" value="F:DNA binding"/>
    <property type="evidence" value="ECO:0007669"/>
    <property type="project" value="InterPro"/>
</dbReference>
<evidence type="ECO:0000313" key="7">
    <source>
        <dbReference type="Proteomes" id="UP000824111"/>
    </source>
</evidence>
<dbReference type="GO" id="GO:0006637">
    <property type="term" value="P:acyl-CoA metabolic process"/>
    <property type="evidence" value="ECO:0007669"/>
    <property type="project" value="TreeGrafter"/>
</dbReference>
<dbReference type="FunFam" id="3.30.300.30:FF:000005">
    <property type="entry name" value="Acyl-coenzyme A synthetase ACSM5, mitochondrial"/>
    <property type="match status" value="1"/>
</dbReference>
<dbReference type="CDD" id="cd02209">
    <property type="entry name" value="cupin_XRE_C"/>
    <property type="match status" value="1"/>
</dbReference>
<evidence type="ECO:0000259" key="5">
    <source>
        <dbReference type="PROSITE" id="PS50943"/>
    </source>
</evidence>
<dbReference type="PANTHER" id="PTHR43605:SF10">
    <property type="entry name" value="ACYL-COA SYNTHETASE MEDIUM CHAIN FAMILY MEMBER 3"/>
    <property type="match status" value="1"/>
</dbReference>
<keyword evidence="2" id="KW-0436">Ligase</keyword>
<dbReference type="InterPro" id="IPR000873">
    <property type="entry name" value="AMP-dep_synth/lig_dom"/>
</dbReference>
<dbReference type="PROSITE" id="PS00455">
    <property type="entry name" value="AMP_BINDING"/>
    <property type="match status" value="1"/>
</dbReference>
<dbReference type="InterPro" id="IPR010982">
    <property type="entry name" value="Lambda_DNA-bd_dom_sf"/>
</dbReference>
<evidence type="ECO:0000256" key="2">
    <source>
        <dbReference type="ARBA" id="ARBA00022598"/>
    </source>
</evidence>
<dbReference type="GO" id="GO:0005524">
    <property type="term" value="F:ATP binding"/>
    <property type="evidence" value="ECO:0007669"/>
    <property type="project" value="UniProtKB-KW"/>
</dbReference>
<dbReference type="Pfam" id="PF07883">
    <property type="entry name" value="Cupin_2"/>
    <property type="match status" value="1"/>
</dbReference>
<evidence type="ECO:0000256" key="4">
    <source>
        <dbReference type="ARBA" id="ARBA00022840"/>
    </source>
</evidence>
<evidence type="ECO:0000313" key="6">
    <source>
        <dbReference type="EMBL" id="HIU47842.1"/>
    </source>
</evidence>